<feature type="region of interest" description="Disordered" evidence="1">
    <location>
        <begin position="375"/>
        <end position="453"/>
    </location>
</feature>
<gene>
    <name evidence="2" type="ORF">CLEI1391_LOCUS17785</name>
</gene>
<protein>
    <submittedName>
        <fullName evidence="2">Uncharacterized protein</fullName>
    </submittedName>
</protein>
<feature type="compositionally biased region" description="Basic residues" evidence="1">
    <location>
        <begin position="401"/>
        <end position="415"/>
    </location>
</feature>
<dbReference type="EMBL" id="HBFB01031722">
    <property type="protein sequence ID" value="CAD8693602.1"/>
    <property type="molecule type" value="Transcribed_RNA"/>
</dbReference>
<dbReference type="InterPro" id="IPR046345">
    <property type="entry name" value="TraB_PrgY-like"/>
</dbReference>
<reference evidence="2" key="1">
    <citation type="submission" date="2021-01" db="EMBL/GenBank/DDBJ databases">
        <authorList>
            <person name="Corre E."/>
            <person name="Pelletier E."/>
            <person name="Niang G."/>
            <person name="Scheremetjew M."/>
            <person name="Finn R."/>
            <person name="Kale V."/>
            <person name="Holt S."/>
            <person name="Cochrane G."/>
            <person name="Meng A."/>
            <person name="Brown T."/>
            <person name="Cohen L."/>
        </authorList>
    </citation>
    <scope>NUCLEOTIDE SEQUENCE</scope>
    <source>
        <strain evidence="2">SAG 11-49</strain>
    </source>
</reference>
<feature type="compositionally biased region" description="Basic and acidic residues" evidence="1">
    <location>
        <begin position="380"/>
        <end position="393"/>
    </location>
</feature>
<evidence type="ECO:0000313" key="2">
    <source>
        <dbReference type="EMBL" id="CAD8693602.1"/>
    </source>
</evidence>
<feature type="compositionally biased region" description="Acidic residues" evidence="1">
    <location>
        <begin position="425"/>
        <end position="439"/>
    </location>
</feature>
<dbReference type="PANTHER" id="PTHR21530:SF7">
    <property type="entry name" value="TRAB DOMAIN-CONTAINING PROTEIN"/>
    <property type="match status" value="1"/>
</dbReference>
<dbReference type="PANTHER" id="PTHR21530">
    <property type="entry name" value="PHEROMONE SHUTDOWN PROTEIN"/>
    <property type="match status" value="1"/>
</dbReference>
<dbReference type="AlphaFoldDB" id="A0A7S0S157"/>
<name>A0A7S0S157_9CHLO</name>
<sequence>MSLGWLSRMKGRLKLSLIERYSSDARFGIASNSGHVPHLPQPRVVEDLKQRSWSSYKLEDMRRPNIPHIYLMGTNHADVACARKVAQVFEELQPSVVAVEYCESRRRELLQETALLGPILDDLERGHLTERELMVRRLGKPSYYNQVADTLKELGHDSAADELRRTGWTLGLEFSMGMHKAVKTGTALSFIDFHDHSRVEWTFSALDYSARKGDDEKYYKAVHDALAALPEDDARALDQVMVAEQCDVHAAKTDTHLSALELMLASGKAPASLTAERLKAIRGVYHRVQPYYLWEYYLDHATRIRIRQETCRHQQDGLYFRDQHMAKKLIGEQERLWKAGKHPGPILAIVGAAHVPGIFERLAVLGPQLLPHVYGPPLKDTSKSTKTQHKEQHQQQGVKPKPAHYTRGGSRRTRCNHVLAFPPAYDDDDDDQGGEEGEDSGAVMRQQMGGRSS</sequence>
<organism evidence="2">
    <name type="scientific">Chlamydomonas leiostraca</name>
    <dbReference type="NCBI Taxonomy" id="1034604"/>
    <lineage>
        <taxon>Eukaryota</taxon>
        <taxon>Viridiplantae</taxon>
        <taxon>Chlorophyta</taxon>
        <taxon>core chlorophytes</taxon>
        <taxon>Chlorophyceae</taxon>
        <taxon>CS clade</taxon>
        <taxon>Chlamydomonadales</taxon>
        <taxon>Chlamydomonadaceae</taxon>
        <taxon>Chlamydomonas</taxon>
    </lineage>
</organism>
<proteinExistence type="predicted"/>
<evidence type="ECO:0000256" key="1">
    <source>
        <dbReference type="SAM" id="MobiDB-lite"/>
    </source>
</evidence>
<accession>A0A7S0S157</accession>